<gene>
    <name evidence="2" type="ORF">CIK84_06625</name>
</gene>
<dbReference type="Proteomes" id="UP000235739">
    <property type="component" value="Unassembled WGS sequence"/>
</dbReference>
<feature type="transmembrane region" description="Helical" evidence="1">
    <location>
        <begin position="73"/>
        <end position="94"/>
    </location>
</feature>
<keyword evidence="1" id="KW-1133">Transmembrane helix</keyword>
<reference evidence="2 3" key="1">
    <citation type="journal article" date="2017" name="Elife">
        <title>Extensive horizontal gene transfer in cheese-associated bacteria.</title>
        <authorList>
            <person name="Bonham K.S."/>
            <person name="Wolfe B.E."/>
            <person name="Dutton R.J."/>
        </authorList>
    </citation>
    <scope>NUCLEOTIDE SEQUENCE [LARGE SCALE GENOMIC DNA]</scope>
    <source>
        <strain evidence="2 3">JB182</strain>
    </source>
</reference>
<feature type="transmembrane region" description="Helical" evidence="1">
    <location>
        <begin position="35"/>
        <end position="53"/>
    </location>
</feature>
<proteinExistence type="predicted"/>
<sequence>MSSLAIKENNSGSSTGALMAATRAEATKFFSLRSLSGLFLAGILTTIALSWVLGISAKASGDNGFDTMTPAPLLAFATLQFGQLFFASASALHITNEYSSGTIASSMQAVPQRRMLLGAKALLLFIVNFLAGVVMIALATVPTALSAGEYGTFDFADLVSAALGSGTYLALLSLMVLGLGLLCRNSAGAIVSTIMLVIGLPQILQLIPIQCVHDVVQYLPTNAATLMATGATEPYGPGTAVAVLVIWGAGLLGAGYLRFKSQDA</sequence>
<feature type="transmembrane region" description="Helical" evidence="1">
    <location>
        <begin position="158"/>
        <end position="182"/>
    </location>
</feature>
<dbReference type="RefSeq" id="WP_102597862.1">
    <property type="nucleotide sequence ID" value="NZ_PNQX01000001.1"/>
</dbReference>
<dbReference type="EMBL" id="PNQX01000001">
    <property type="protein sequence ID" value="PMQ21232.1"/>
    <property type="molecule type" value="Genomic_DNA"/>
</dbReference>
<organism evidence="2 3">
    <name type="scientific">Glutamicibacter arilaitensis</name>
    <dbReference type="NCBI Taxonomy" id="256701"/>
    <lineage>
        <taxon>Bacteria</taxon>
        <taxon>Bacillati</taxon>
        <taxon>Actinomycetota</taxon>
        <taxon>Actinomycetes</taxon>
        <taxon>Micrococcales</taxon>
        <taxon>Micrococcaceae</taxon>
        <taxon>Glutamicibacter</taxon>
    </lineage>
</organism>
<feature type="transmembrane region" description="Helical" evidence="1">
    <location>
        <begin position="189"/>
        <end position="209"/>
    </location>
</feature>
<protein>
    <recommendedName>
        <fullName evidence="4">ABC transporter permease</fullName>
    </recommendedName>
</protein>
<feature type="transmembrane region" description="Helical" evidence="1">
    <location>
        <begin position="115"/>
        <end position="138"/>
    </location>
</feature>
<keyword evidence="1" id="KW-0812">Transmembrane</keyword>
<accession>A0A2N7S536</accession>
<evidence type="ECO:0008006" key="4">
    <source>
        <dbReference type="Google" id="ProtNLM"/>
    </source>
</evidence>
<evidence type="ECO:0000313" key="2">
    <source>
        <dbReference type="EMBL" id="PMQ21232.1"/>
    </source>
</evidence>
<dbReference type="AlphaFoldDB" id="A0A2N7S536"/>
<feature type="transmembrane region" description="Helical" evidence="1">
    <location>
        <begin position="235"/>
        <end position="257"/>
    </location>
</feature>
<keyword evidence="1" id="KW-0472">Membrane</keyword>
<evidence type="ECO:0000256" key="1">
    <source>
        <dbReference type="SAM" id="Phobius"/>
    </source>
</evidence>
<comment type="caution">
    <text evidence="2">The sequence shown here is derived from an EMBL/GenBank/DDBJ whole genome shotgun (WGS) entry which is preliminary data.</text>
</comment>
<name>A0A2N7S536_9MICC</name>
<evidence type="ECO:0000313" key="3">
    <source>
        <dbReference type="Proteomes" id="UP000235739"/>
    </source>
</evidence>